<keyword evidence="2" id="KW-1185">Reference proteome</keyword>
<dbReference type="Proteomes" id="UP001498421">
    <property type="component" value="Unassembled WGS sequence"/>
</dbReference>
<name>A0ABR1I309_9HYPO</name>
<evidence type="ECO:0000313" key="2">
    <source>
        <dbReference type="Proteomes" id="UP001498421"/>
    </source>
</evidence>
<gene>
    <name evidence="1" type="ORF">QQZ08_006154</name>
</gene>
<protein>
    <submittedName>
        <fullName evidence="1">Uncharacterized protein</fullName>
    </submittedName>
</protein>
<reference evidence="1 2" key="1">
    <citation type="journal article" date="2025" name="Microbiol. Resour. Announc.">
        <title>Draft genome sequences for Neonectria magnoliae and Neonectria punicea, canker pathogens of Liriodendron tulipifera and Acer saccharum in West Virginia.</title>
        <authorList>
            <person name="Petronek H.M."/>
            <person name="Kasson M.T."/>
            <person name="Metheny A.M."/>
            <person name="Stauder C.M."/>
            <person name="Lovett B."/>
            <person name="Lynch S.C."/>
            <person name="Garnas J.R."/>
            <person name="Kasson L.R."/>
            <person name="Stajich J.E."/>
        </authorList>
    </citation>
    <scope>NUCLEOTIDE SEQUENCE [LARGE SCALE GENOMIC DNA]</scope>
    <source>
        <strain evidence="1 2">NRRL 64651</strain>
    </source>
</reference>
<comment type="caution">
    <text evidence="1">The sequence shown here is derived from an EMBL/GenBank/DDBJ whole genome shotgun (WGS) entry which is preliminary data.</text>
</comment>
<sequence>MSMILAPYNDAMRIGQGSNSYSTVSVSGSSSTIDETTFKSADLNIVMTVKKTRSFRNIDGIEPGSTLFNKSYGDSYISGFIQGGEFTGIISLKILDRTQVESIVKAIKSGIVSKEKTAATELTLNTHGSDSSSNLAAVLKNTESHVSIAWIGGGQVKDGPSAPFLP</sequence>
<accession>A0ABR1I309</accession>
<evidence type="ECO:0000313" key="1">
    <source>
        <dbReference type="EMBL" id="KAK7427385.1"/>
    </source>
</evidence>
<proteinExistence type="predicted"/>
<organism evidence="1 2">
    <name type="scientific">Neonectria magnoliae</name>
    <dbReference type="NCBI Taxonomy" id="2732573"/>
    <lineage>
        <taxon>Eukaryota</taxon>
        <taxon>Fungi</taxon>
        <taxon>Dikarya</taxon>
        <taxon>Ascomycota</taxon>
        <taxon>Pezizomycotina</taxon>
        <taxon>Sordariomycetes</taxon>
        <taxon>Hypocreomycetidae</taxon>
        <taxon>Hypocreales</taxon>
        <taxon>Nectriaceae</taxon>
        <taxon>Neonectria</taxon>
    </lineage>
</organism>
<dbReference type="EMBL" id="JAZAVK010000054">
    <property type="protein sequence ID" value="KAK7427385.1"/>
    <property type="molecule type" value="Genomic_DNA"/>
</dbReference>